<dbReference type="HOGENOM" id="CLU_188515_1_0_6"/>
<evidence type="ECO:0008006" key="4">
    <source>
        <dbReference type="Google" id="ProtNLM"/>
    </source>
</evidence>
<evidence type="ECO:0000256" key="1">
    <source>
        <dbReference type="SAM" id="Phobius"/>
    </source>
</evidence>
<accession>Q6LVG6</accession>
<sequence>MGQMGCNLCKNDAFNQQAFKNKLGRCRQCMWQLALLSSLSWGAWGYFYQDTPTVVESITLIFAASAFSLLLSAHLITALIRYVRQ</sequence>
<dbReference type="Proteomes" id="UP000000593">
    <property type="component" value="Chromosome 1"/>
</dbReference>
<organism evidence="2 3">
    <name type="scientific">Photobacterium profundum (strain SS9)</name>
    <dbReference type="NCBI Taxonomy" id="298386"/>
    <lineage>
        <taxon>Bacteria</taxon>
        <taxon>Pseudomonadati</taxon>
        <taxon>Pseudomonadota</taxon>
        <taxon>Gammaproteobacteria</taxon>
        <taxon>Vibrionales</taxon>
        <taxon>Vibrionaceae</taxon>
        <taxon>Photobacterium</taxon>
    </lineage>
</organism>
<reference evidence="3" key="1">
    <citation type="journal article" date="2005" name="Science">
        <title>Life at depth: Photobacterium profundum genome sequence and expression analysis.</title>
        <authorList>
            <person name="Vezzi A."/>
            <person name="Campanaro S."/>
            <person name="D'Angelo M."/>
            <person name="Simonato F."/>
            <person name="Vitulo N."/>
            <person name="Lauro F.M."/>
            <person name="Cestaro A."/>
            <person name="Malacrida G."/>
            <person name="Simionati B."/>
            <person name="Cannata N."/>
            <person name="Romualdi C."/>
            <person name="Bartlett D.H."/>
            <person name="Valle G."/>
        </authorList>
    </citation>
    <scope>NUCLEOTIDE SEQUENCE [LARGE SCALE GENOMIC DNA]</scope>
    <source>
        <strain evidence="3">ATCC BAA-1253 / SS9</strain>
    </source>
</reference>
<name>Q6LVG6_PHOPR</name>
<feature type="transmembrane region" description="Helical" evidence="1">
    <location>
        <begin position="60"/>
        <end position="83"/>
    </location>
</feature>
<evidence type="ECO:0000313" key="2">
    <source>
        <dbReference type="EMBL" id="CAG18709.1"/>
    </source>
</evidence>
<dbReference type="InterPro" id="IPR022072">
    <property type="entry name" value="DUF3624"/>
</dbReference>
<dbReference type="AlphaFoldDB" id="Q6LVG6"/>
<keyword evidence="1" id="KW-1133">Transmembrane helix</keyword>
<dbReference type="EMBL" id="CR378663">
    <property type="protein sequence ID" value="CAG18709.1"/>
    <property type="molecule type" value="Genomic_DNA"/>
</dbReference>
<gene>
    <name evidence="2" type="primary">VP2755</name>
    <name evidence="2" type="ordered locus">PBPRA0270</name>
</gene>
<protein>
    <recommendedName>
        <fullName evidence="4">DUF3624 domain-containing protein</fullName>
    </recommendedName>
</protein>
<keyword evidence="1" id="KW-0812">Transmembrane</keyword>
<keyword evidence="3" id="KW-1185">Reference proteome</keyword>
<dbReference type="eggNOG" id="ENOG5031NT8">
    <property type="taxonomic scope" value="Bacteria"/>
</dbReference>
<feature type="transmembrane region" description="Helical" evidence="1">
    <location>
        <begin position="29"/>
        <end position="48"/>
    </location>
</feature>
<keyword evidence="1" id="KW-0472">Membrane</keyword>
<evidence type="ECO:0000313" key="3">
    <source>
        <dbReference type="Proteomes" id="UP000000593"/>
    </source>
</evidence>
<dbReference type="Pfam" id="PF12292">
    <property type="entry name" value="DUF3624"/>
    <property type="match status" value="1"/>
</dbReference>
<dbReference type="STRING" id="298386.PBPRA0270"/>
<dbReference type="KEGG" id="ppr:PBPRA0270"/>
<proteinExistence type="predicted"/>